<accession>A0A0U4WWD2</accession>
<dbReference type="Proteomes" id="UP000064137">
    <property type="component" value="Chromosome"/>
</dbReference>
<sequence>MRIDSGYSSSAYPLNRSSRAVTPVREVARDEDARQNAIAKEAAGNPQPNVAPVRRVEAAAATDTSRGDTNGLVLSEREGRFASQLTGRAQQALASYGSTAAFGAEPDGSSSVVGLDLYA</sequence>
<dbReference type="EMBL" id="CP013987">
    <property type="protein sequence ID" value="ALZ83476.1"/>
    <property type="molecule type" value="Genomic_DNA"/>
</dbReference>
<name>A0A0U4WWD2_9PSED</name>
<evidence type="ECO:0000313" key="2">
    <source>
        <dbReference type="EMBL" id="ALZ83476.1"/>
    </source>
</evidence>
<proteinExistence type="predicted"/>
<feature type="region of interest" description="Disordered" evidence="1">
    <location>
        <begin position="100"/>
        <end position="119"/>
    </location>
</feature>
<feature type="region of interest" description="Disordered" evidence="1">
    <location>
        <begin position="1"/>
        <end position="34"/>
    </location>
</feature>
<dbReference type="OrthoDB" id="7029568at2"/>
<evidence type="ECO:0000313" key="3">
    <source>
        <dbReference type="Proteomes" id="UP000064137"/>
    </source>
</evidence>
<protein>
    <submittedName>
        <fullName evidence="2">Uncharacterized protein</fullName>
    </submittedName>
</protein>
<dbReference type="AlphaFoldDB" id="A0A0U4WWD2"/>
<gene>
    <name evidence="2" type="ORF">APT59_04370</name>
</gene>
<dbReference type="RefSeq" id="WP_059313733.1">
    <property type="nucleotide sequence ID" value="NZ_CP013987.1"/>
</dbReference>
<evidence type="ECO:0000256" key="1">
    <source>
        <dbReference type="SAM" id="MobiDB-lite"/>
    </source>
</evidence>
<organism evidence="2 3">
    <name type="scientific">Pseudomonas oryzihabitans</name>
    <dbReference type="NCBI Taxonomy" id="47885"/>
    <lineage>
        <taxon>Bacteria</taxon>
        <taxon>Pseudomonadati</taxon>
        <taxon>Pseudomonadota</taxon>
        <taxon>Gammaproteobacteria</taxon>
        <taxon>Pseudomonadales</taxon>
        <taxon>Pseudomonadaceae</taxon>
        <taxon>Pseudomonas</taxon>
    </lineage>
</organism>
<reference evidence="2 3" key="1">
    <citation type="submission" date="2016-01" db="EMBL/GenBank/DDBJ databases">
        <title>Annotation of Pseudomonas oryzihabitans USDA-ARS-USMARC-56511.</title>
        <authorList>
            <person name="Harhay G.P."/>
            <person name="Harhay D.M."/>
            <person name="Smith T.P.L."/>
            <person name="Bono J.L."/>
            <person name="Heaton M.P."/>
            <person name="Clawson M.L."/>
            <person name="Chitko-Mckown C.G."/>
            <person name="Capik S.F."/>
            <person name="DeDonder K.D."/>
            <person name="Apley M.D."/>
            <person name="Lubbers B.V."/>
            <person name="White B.J."/>
            <person name="Larson R.L."/>
        </authorList>
    </citation>
    <scope>NUCLEOTIDE SEQUENCE [LARGE SCALE GENOMIC DNA]</scope>
    <source>
        <strain evidence="2 3">USDA-ARS-USMARC-56511</strain>
    </source>
</reference>
<feature type="compositionally biased region" description="Polar residues" evidence="1">
    <location>
        <begin position="1"/>
        <end position="20"/>
    </location>
</feature>
<dbReference type="KEGG" id="por:APT59_04370"/>